<name>A0A1N7JG70_9BACL</name>
<dbReference type="RefSeq" id="WP_159439665.1">
    <property type="nucleotide sequence ID" value="NZ_CP048103.1"/>
</dbReference>
<gene>
    <name evidence="1" type="ORF">SAMN05421790_10253</name>
</gene>
<proteinExistence type="predicted"/>
<dbReference type="EMBL" id="FTOD01000002">
    <property type="protein sequence ID" value="SIS48298.1"/>
    <property type="molecule type" value="Genomic_DNA"/>
</dbReference>
<dbReference type="AlphaFoldDB" id="A0A1N7JG70"/>
<organism evidence="1 2">
    <name type="scientific">Kroppenstedtia eburnea</name>
    <dbReference type="NCBI Taxonomy" id="714067"/>
    <lineage>
        <taxon>Bacteria</taxon>
        <taxon>Bacillati</taxon>
        <taxon>Bacillota</taxon>
        <taxon>Bacilli</taxon>
        <taxon>Bacillales</taxon>
        <taxon>Thermoactinomycetaceae</taxon>
        <taxon>Kroppenstedtia</taxon>
    </lineage>
</organism>
<reference evidence="2" key="1">
    <citation type="submission" date="2017-01" db="EMBL/GenBank/DDBJ databases">
        <authorList>
            <person name="Varghese N."/>
            <person name="Submissions S."/>
        </authorList>
    </citation>
    <scope>NUCLEOTIDE SEQUENCE [LARGE SCALE GENOMIC DNA]</scope>
    <source>
        <strain evidence="2">DSM 45196</strain>
    </source>
</reference>
<evidence type="ECO:0000313" key="1">
    <source>
        <dbReference type="EMBL" id="SIS48298.1"/>
    </source>
</evidence>
<accession>A0A1N7JG70</accession>
<sequence length="50" mass="5478">MSALKQALHHLWAAGKQDPRNKKIQLAIDIVTDAMAEKHQEEGEVNGKAG</sequence>
<dbReference type="Proteomes" id="UP000186795">
    <property type="component" value="Unassembled WGS sequence"/>
</dbReference>
<protein>
    <submittedName>
        <fullName evidence="1">Uncharacterized protein</fullName>
    </submittedName>
</protein>
<keyword evidence="2" id="KW-1185">Reference proteome</keyword>
<evidence type="ECO:0000313" key="2">
    <source>
        <dbReference type="Proteomes" id="UP000186795"/>
    </source>
</evidence>